<evidence type="ECO:0000259" key="7">
    <source>
        <dbReference type="PROSITE" id="PS50113"/>
    </source>
</evidence>
<evidence type="ECO:0000256" key="4">
    <source>
        <dbReference type="ARBA" id="ARBA00022679"/>
    </source>
</evidence>
<proteinExistence type="predicted"/>
<evidence type="ECO:0000259" key="6">
    <source>
        <dbReference type="PROSITE" id="PS50112"/>
    </source>
</evidence>
<dbReference type="PANTHER" id="PTHR43304:SF1">
    <property type="entry name" value="PAC DOMAIN-CONTAINING PROTEIN"/>
    <property type="match status" value="1"/>
</dbReference>
<evidence type="ECO:0000256" key="3">
    <source>
        <dbReference type="ARBA" id="ARBA00022553"/>
    </source>
</evidence>
<evidence type="ECO:0000256" key="5">
    <source>
        <dbReference type="ARBA" id="ARBA00022777"/>
    </source>
</evidence>
<dbReference type="Gene3D" id="3.30.450.20">
    <property type="entry name" value="PAS domain"/>
    <property type="match status" value="5"/>
</dbReference>
<keyword evidence="4" id="KW-0808">Transferase</keyword>
<evidence type="ECO:0000313" key="9">
    <source>
        <dbReference type="Proteomes" id="UP000566071"/>
    </source>
</evidence>
<accession>A0ABX1W6Q6</accession>
<dbReference type="InterPro" id="IPR000700">
    <property type="entry name" value="PAS-assoc_C"/>
</dbReference>
<keyword evidence="3" id="KW-0597">Phosphoprotein</keyword>
<gene>
    <name evidence="8" type="ORF">HK413_08080</name>
</gene>
<feature type="domain" description="PAC" evidence="7">
    <location>
        <begin position="175"/>
        <end position="226"/>
    </location>
</feature>
<keyword evidence="5" id="KW-0418">Kinase</keyword>
<keyword evidence="9" id="KW-1185">Reference proteome</keyword>
<dbReference type="EC" id="2.7.13.3" evidence="2"/>
<evidence type="ECO:0000256" key="1">
    <source>
        <dbReference type="ARBA" id="ARBA00000085"/>
    </source>
</evidence>
<dbReference type="InterPro" id="IPR052162">
    <property type="entry name" value="Sensor_kinase/Photoreceptor"/>
</dbReference>
<comment type="caution">
    <text evidence="8">The sequence shown here is derived from an EMBL/GenBank/DDBJ whole genome shotgun (WGS) entry which is preliminary data.</text>
</comment>
<dbReference type="Pfam" id="PF08448">
    <property type="entry name" value="PAS_4"/>
    <property type="match status" value="1"/>
</dbReference>
<dbReference type="Pfam" id="PF08447">
    <property type="entry name" value="PAS_3"/>
    <property type="match status" value="2"/>
</dbReference>
<dbReference type="Pfam" id="PF13426">
    <property type="entry name" value="PAS_9"/>
    <property type="match status" value="1"/>
</dbReference>
<evidence type="ECO:0000256" key="2">
    <source>
        <dbReference type="ARBA" id="ARBA00012438"/>
    </source>
</evidence>
<feature type="domain" description="PAC" evidence="7">
    <location>
        <begin position="563"/>
        <end position="615"/>
    </location>
</feature>
<dbReference type="InterPro" id="IPR013767">
    <property type="entry name" value="PAS_fold"/>
</dbReference>
<dbReference type="InterPro" id="IPR013656">
    <property type="entry name" value="PAS_4"/>
</dbReference>
<comment type="catalytic activity">
    <reaction evidence="1">
        <text>ATP + protein L-histidine = ADP + protein N-phospho-L-histidine.</text>
        <dbReference type="EC" id="2.7.13.3"/>
    </reaction>
</comment>
<evidence type="ECO:0000313" key="8">
    <source>
        <dbReference type="EMBL" id="NNU34110.1"/>
    </source>
</evidence>
<dbReference type="SUPFAM" id="SSF55785">
    <property type="entry name" value="PYP-like sensor domain (PAS domain)"/>
    <property type="match status" value="5"/>
</dbReference>
<feature type="domain" description="PAS" evidence="6">
    <location>
        <begin position="227"/>
        <end position="282"/>
    </location>
</feature>
<dbReference type="InterPro" id="IPR001610">
    <property type="entry name" value="PAC"/>
</dbReference>
<dbReference type="Pfam" id="PF00989">
    <property type="entry name" value="PAS"/>
    <property type="match status" value="1"/>
</dbReference>
<dbReference type="SMART" id="SM00091">
    <property type="entry name" value="PAS"/>
    <property type="match status" value="4"/>
</dbReference>
<dbReference type="PROSITE" id="PS50113">
    <property type="entry name" value="PAC"/>
    <property type="match status" value="3"/>
</dbReference>
<dbReference type="PROSITE" id="PS50112">
    <property type="entry name" value="PAS"/>
    <property type="match status" value="3"/>
</dbReference>
<dbReference type="Proteomes" id="UP000566071">
    <property type="component" value="Unassembled WGS sequence"/>
</dbReference>
<feature type="domain" description="PAC" evidence="7">
    <location>
        <begin position="302"/>
        <end position="353"/>
    </location>
</feature>
<dbReference type="PANTHER" id="PTHR43304">
    <property type="entry name" value="PHYTOCHROME-LIKE PROTEIN CPH1"/>
    <property type="match status" value="1"/>
</dbReference>
<protein>
    <recommendedName>
        <fullName evidence="2">histidine kinase</fullName>
        <ecNumber evidence="2">2.7.13.3</ecNumber>
    </recommendedName>
</protein>
<dbReference type="SMART" id="SM00086">
    <property type="entry name" value="PAC"/>
    <property type="match status" value="4"/>
</dbReference>
<dbReference type="InterPro" id="IPR000014">
    <property type="entry name" value="PAS"/>
</dbReference>
<name>A0ABX1W6Q6_9SPHI</name>
<dbReference type="CDD" id="cd00130">
    <property type="entry name" value="PAS"/>
    <property type="match status" value="5"/>
</dbReference>
<organism evidence="8 9">
    <name type="scientific">Mucilaginibacter humi</name>
    <dbReference type="NCBI Taxonomy" id="2732510"/>
    <lineage>
        <taxon>Bacteria</taxon>
        <taxon>Pseudomonadati</taxon>
        <taxon>Bacteroidota</taxon>
        <taxon>Sphingobacteriia</taxon>
        <taxon>Sphingobacteriales</taxon>
        <taxon>Sphingobacteriaceae</taxon>
        <taxon>Mucilaginibacter</taxon>
    </lineage>
</organism>
<dbReference type="NCBIfam" id="TIGR00229">
    <property type="entry name" value="sensory_box"/>
    <property type="match status" value="5"/>
</dbReference>
<sequence>MLAVNDAACRLFGFNREDANRVYRQDVLDNNDPRLHQLLLQRKQFGAAKGEVTGILPGGERFPCEYSSVQFFTDAGEHRYCTEITDIRKWKMAEEHIRQSEENLRAIFNHTVEGFVLVDTELEIVASNDKADELIFQHANGNKVKAGNSLLDYLPEDRRPVFKMAASRALAGEAIAYEKAYPAADGSLRWYCFGINPVQEQGKITGLCVSGRDITLQKHAEEKLINSEKRFRGLVENNSDAIAILSAEGKIGYISPAGEKITGYTEAEATQLDALIIVYHGDLPTVQQIMAAILAQPGIPVNTGAIRIVHKDGTLRWVEATLTNMLHDPVIDGIINNFRDVTARVESDLKLQAAQRHIELSEEKYRKIFNLSPLPKWIYDTETLCIIEVNEAAVKHYGYSREEFLSMTIMDIRPAEDSVALTDVLQTLTDKAYKPTNYWRHLKKDGSVILVEITGHPIDYVGRRARMVICRDITEQIKAETSIIQSNERFRLAAKAASDAIWDWDIVNKLVWIGEGFSSLFGYAEAGEMVAIDWILDRLHPDDQPEVLLRINAVLDGELTTRWQDEYRFEKADGTYAIISNNAMVIRGEQGQPLRMIGAMKDVTHQKAEEHHLRLPNQ</sequence>
<dbReference type="InterPro" id="IPR035965">
    <property type="entry name" value="PAS-like_dom_sf"/>
</dbReference>
<dbReference type="EMBL" id="JABFCR010000032">
    <property type="protein sequence ID" value="NNU34110.1"/>
    <property type="molecule type" value="Genomic_DNA"/>
</dbReference>
<dbReference type="InterPro" id="IPR013655">
    <property type="entry name" value="PAS_fold_3"/>
</dbReference>
<reference evidence="8 9" key="1">
    <citation type="submission" date="2020-05" db="EMBL/GenBank/DDBJ databases">
        <authorList>
            <person name="Khan S.A."/>
            <person name="Jeon C.O."/>
            <person name="Chun B.H."/>
        </authorList>
    </citation>
    <scope>NUCLEOTIDE SEQUENCE [LARGE SCALE GENOMIC DNA]</scope>
    <source>
        <strain evidence="8 9">S1162</strain>
    </source>
</reference>
<feature type="domain" description="PAS" evidence="6">
    <location>
        <begin position="486"/>
        <end position="558"/>
    </location>
</feature>
<feature type="domain" description="PAS" evidence="6">
    <location>
        <begin position="361"/>
        <end position="432"/>
    </location>
</feature>